<organism evidence="2 3">
    <name type="scientific">Rhizomicrobium electricum</name>
    <dbReference type="NCBI Taxonomy" id="480070"/>
    <lineage>
        <taxon>Bacteria</taxon>
        <taxon>Pseudomonadati</taxon>
        <taxon>Pseudomonadota</taxon>
        <taxon>Alphaproteobacteria</taxon>
        <taxon>Micropepsales</taxon>
        <taxon>Micropepsaceae</taxon>
        <taxon>Rhizomicrobium</taxon>
    </lineage>
</organism>
<proteinExistence type="predicted"/>
<accession>A0ABP3NZW0</accession>
<dbReference type="RefSeq" id="WP_166930204.1">
    <property type="nucleotide sequence ID" value="NZ_BAAADD010000001.1"/>
</dbReference>
<dbReference type="EMBL" id="BAAADD010000001">
    <property type="protein sequence ID" value="GAA0555684.1"/>
    <property type="molecule type" value="Genomic_DNA"/>
</dbReference>
<dbReference type="Proteomes" id="UP001499951">
    <property type="component" value="Unassembled WGS sequence"/>
</dbReference>
<gene>
    <name evidence="2" type="ORF">GCM10008942_00160</name>
</gene>
<keyword evidence="3" id="KW-1185">Reference proteome</keyword>
<sequence>MRFAGLPVAACVFAAMAAGASADSDADKGIEFRPYFGAAYERGWLEFKSTTLYGKEVTGYAPIIGVTMGKYFALEGSVRRAYGDGETVNATLPDVLTDTTKISTKTVTAYHTSSSAFAFDLLVRYPLGNTGLAPFFLTGISIDKLKEVTKTDSTVTSHLRSATDTSKDVITTATEYAVLQGKTEVSPEIGFGLSYSYGGAELRVLGRIQNLNMGDTGKYFLTASAGLVMKL</sequence>
<evidence type="ECO:0000313" key="2">
    <source>
        <dbReference type="EMBL" id="GAA0555684.1"/>
    </source>
</evidence>
<name>A0ABP3NZW0_9PROT</name>
<reference evidence="3" key="1">
    <citation type="journal article" date="2019" name="Int. J. Syst. Evol. Microbiol.">
        <title>The Global Catalogue of Microorganisms (GCM) 10K type strain sequencing project: providing services to taxonomists for standard genome sequencing and annotation.</title>
        <authorList>
            <consortium name="The Broad Institute Genomics Platform"/>
            <consortium name="The Broad Institute Genome Sequencing Center for Infectious Disease"/>
            <person name="Wu L."/>
            <person name="Ma J."/>
        </authorList>
    </citation>
    <scope>NUCLEOTIDE SEQUENCE [LARGE SCALE GENOMIC DNA]</scope>
    <source>
        <strain evidence="3">JCM 15089</strain>
    </source>
</reference>
<evidence type="ECO:0000256" key="1">
    <source>
        <dbReference type="SAM" id="SignalP"/>
    </source>
</evidence>
<protein>
    <recommendedName>
        <fullName evidence="4">Outer membrane protein beta-barrel domain-containing protein</fullName>
    </recommendedName>
</protein>
<keyword evidence="1" id="KW-0732">Signal</keyword>
<feature type="signal peptide" evidence="1">
    <location>
        <begin position="1"/>
        <end position="17"/>
    </location>
</feature>
<comment type="caution">
    <text evidence="2">The sequence shown here is derived from an EMBL/GenBank/DDBJ whole genome shotgun (WGS) entry which is preliminary data.</text>
</comment>
<feature type="chain" id="PRO_5046657460" description="Outer membrane protein beta-barrel domain-containing protein" evidence="1">
    <location>
        <begin position="18"/>
        <end position="231"/>
    </location>
</feature>
<evidence type="ECO:0000313" key="3">
    <source>
        <dbReference type="Proteomes" id="UP001499951"/>
    </source>
</evidence>
<evidence type="ECO:0008006" key="4">
    <source>
        <dbReference type="Google" id="ProtNLM"/>
    </source>
</evidence>